<sequence length="486" mass="54294">MPHPQKEDHRVFYTPSDGFVGDVIPFRHGGEFWLFYLLDRHPGEGTPWQLLRTRDFVTYDEAGTGLANGDAAADDFNAYTGSVVESDGVHHVFYTGQNPKIVDEATGVPLQVVMHAVSHDGMATWVKQPQDTFAAPGDRYDRADWRDPFVFRPDPEGPWRMLLAARHLTGPDRRRGVVAQCASWDLANWEVVEPFWDPALYVTQECPEVFRMGDWWYLVYSEFSERFTTRYRMSRDPLGPWLLPAADDSLDGRAFYAAKSAADEDGRRFAIGWIPTKAGETDDGAWEWAGAMTVHELVQRPDGALDVRLPDTVRASFTEEDRVTFAPVLGDWDRLGVDVPDGHACAVAGPLPDTFLLTVDVEVGAGTSAVGVVLRSGQDGDEGYAVRLEPRAGRLTFDRWPRLRTGDAQWQISGDVPQVLELERAVDLAPGPHRLEVLVDGTAFTAYLDDRVAMSGRLYDKRDGGLGLFVTEGHATFTDVRLRRRP</sequence>
<dbReference type="InterPro" id="IPR001362">
    <property type="entry name" value="Glyco_hydro_32"/>
</dbReference>
<comment type="similarity">
    <text evidence="1 5">Belongs to the glycosyl hydrolase 32 family.</text>
</comment>
<dbReference type="Pfam" id="PF00251">
    <property type="entry name" value="Glyco_hydro_32N"/>
    <property type="match status" value="1"/>
</dbReference>
<dbReference type="GO" id="GO:0004564">
    <property type="term" value="F:beta-fructofuranosidase activity"/>
    <property type="evidence" value="ECO:0007669"/>
    <property type="project" value="UniProtKB-EC"/>
</dbReference>
<accession>A0A4Q5J2R0</accession>
<keyword evidence="4 5" id="KW-0326">Glycosidase</keyword>
<evidence type="ECO:0000256" key="1">
    <source>
        <dbReference type="ARBA" id="ARBA00009902"/>
    </source>
</evidence>
<keyword evidence="9" id="KW-1185">Reference proteome</keyword>
<evidence type="ECO:0000313" key="8">
    <source>
        <dbReference type="EMBL" id="RYU12877.1"/>
    </source>
</evidence>
<dbReference type="Pfam" id="PF08244">
    <property type="entry name" value="Glyco_hydro_32C"/>
    <property type="match status" value="1"/>
</dbReference>
<dbReference type="InterPro" id="IPR023296">
    <property type="entry name" value="Glyco_hydro_beta-prop_sf"/>
</dbReference>
<keyword evidence="3 5" id="KW-0378">Hydrolase</keyword>
<dbReference type="SUPFAM" id="SSF75005">
    <property type="entry name" value="Arabinanase/levansucrase/invertase"/>
    <property type="match status" value="1"/>
</dbReference>
<dbReference type="SUPFAM" id="SSF49899">
    <property type="entry name" value="Concanavalin A-like lectins/glucanases"/>
    <property type="match status" value="1"/>
</dbReference>
<gene>
    <name evidence="8" type="ORF">ETU37_07915</name>
</gene>
<evidence type="ECO:0000256" key="2">
    <source>
        <dbReference type="ARBA" id="ARBA00012758"/>
    </source>
</evidence>
<name>A0A4Q5J2R0_9ACTN</name>
<dbReference type="SMART" id="SM00640">
    <property type="entry name" value="Glyco_32"/>
    <property type="match status" value="1"/>
</dbReference>
<dbReference type="EMBL" id="SDPU01000020">
    <property type="protein sequence ID" value="RYU12877.1"/>
    <property type="molecule type" value="Genomic_DNA"/>
</dbReference>
<dbReference type="OrthoDB" id="9759709at2"/>
<feature type="domain" description="Glycosyl hydrolase family 32 C-terminal" evidence="7">
    <location>
        <begin position="355"/>
        <end position="481"/>
    </location>
</feature>
<dbReference type="Gene3D" id="2.115.10.20">
    <property type="entry name" value="Glycosyl hydrolase domain, family 43"/>
    <property type="match status" value="1"/>
</dbReference>
<evidence type="ECO:0000259" key="7">
    <source>
        <dbReference type="Pfam" id="PF08244"/>
    </source>
</evidence>
<dbReference type="InterPro" id="IPR013320">
    <property type="entry name" value="ConA-like_dom_sf"/>
</dbReference>
<comment type="caution">
    <text evidence="8">The sequence shown here is derived from an EMBL/GenBank/DDBJ whole genome shotgun (WGS) entry which is preliminary data.</text>
</comment>
<dbReference type="EC" id="3.2.1.26" evidence="2"/>
<dbReference type="InterPro" id="IPR013148">
    <property type="entry name" value="Glyco_hydro_32_N"/>
</dbReference>
<dbReference type="Proteomes" id="UP000291189">
    <property type="component" value="Unassembled WGS sequence"/>
</dbReference>
<dbReference type="GO" id="GO:0005975">
    <property type="term" value="P:carbohydrate metabolic process"/>
    <property type="evidence" value="ECO:0007669"/>
    <property type="project" value="InterPro"/>
</dbReference>
<reference evidence="8 9" key="1">
    <citation type="submission" date="2019-01" db="EMBL/GenBank/DDBJ databases">
        <title>Nocardioides guangzhouensis sp. nov., an actinobacterium isolated from soil.</title>
        <authorList>
            <person name="Fu Y."/>
            <person name="Cai Y."/>
            <person name="Lin Z."/>
            <person name="Chen P."/>
        </authorList>
    </citation>
    <scope>NUCLEOTIDE SEQUENCE [LARGE SCALE GENOMIC DNA]</scope>
    <source>
        <strain evidence="8 9">NBRC 105384</strain>
    </source>
</reference>
<dbReference type="CDD" id="cd08995">
    <property type="entry name" value="GH32_EcAec43-like"/>
    <property type="match status" value="1"/>
</dbReference>
<proteinExistence type="inferred from homology"/>
<dbReference type="PANTHER" id="PTHR43101">
    <property type="entry name" value="BETA-FRUCTOSIDASE"/>
    <property type="match status" value="1"/>
</dbReference>
<organism evidence="8 9">
    <name type="scientific">Nocardioides iriomotensis</name>
    <dbReference type="NCBI Taxonomy" id="715784"/>
    <lineage>
        <taxon>Bacteria</taxon>
        <taxon>Bacillati</taxon>
        <taxon>Actinomycetota</taxon>
        <taxon>Actinomycetes</taxon>
        <taxon>Propionibacteriales</taxon>
        <taxon>Nocardioidaceae</taxon>
        <taxon>Nocardioides</taxon>
    </lineage>
</organism>
<dbReference type="RefSeq" id="WP_129986696.1">
    <property type="nucleotide sequence ID" value="NZ_SDPU01000020.1"/>
</dbReference>
<evidence type="ECO:0000256" key="5">
    <source>
        <dbReference type="RuleBase" id="RU362110"/>
    </source>
</evidence>
<evidence type="ECO:0000313" key="9">
    <source>
        <dbReference type="Proteomes" id="UP000291189"/>
    </source>
</evidence>
<dbReference type="Gene3D" id="2.60.120.560">
    <property type="entry name" value="Exo-inulinase, domain 1"/>
    <property type="match status" value="1"/>
</dbReference>
<dbReference type="InterPro" id="IPR013189">
    <property type="entry name" value="Glyco_hydro_32_C"/>
</dbReference>
<evidence type="ECO:0000256" key="4">
    <source>
        <dbReference type="ARBA" id="ARBA00023295"/>
    </source>
</evidence>
<dbReference type="PANTHER" id="PTHR43101:SF1">
    <property type="entry name" value="BETA-FRUCTOSIDASE"/>
    <property type="match status" value="1"/>
</dbReference>
<evidence type="ECO:0000256" key="3">
    <source>
        <dbReference type="ARBA" id="ARBA00022801"/>
    </source>
</evidence>
<feature type="domain" description="Glycosyl hydrolase family 32 N-terminal" evidence="6">
    <location>
        <begin position="25"/>
        <end position="294"/>
    </location>
</feature>
<dbReference type="AlphaFoldDB" id="A0A4Q5J2R0"/>
<protein>
    <recommendedName>
        <fullName evidence="2">beta-fructofuranosidase</fullName>
        <ecNumber evidence="2">3.2.1.26</ecNumber>
    </recommendedName>
</protein>
<evidence type="ECO:0000259" key="6">
    <source>
        <dbReference type="Pfam" id="PF00251"/>
    </source>
</evidence>
<dbReference type="InterPro" id="IPR051214">
    <property type="entry name" value="GH32_Enzymes"/>
</dbReference>